<keyword evidence="3" id="KW-1185">Reference proteome</keyword>
<evidence type="ECO:0000313" key="3">
    <source>
        <dbReference type="Proteomes" id="UP000887159"/>
    </source>
</evidence>
<name>A0A8X6W9E4_TRICX</name>
<feature type="domain" description="Reverse transcriptase" evidence="1">
    <location>
        <begin position="98"/>
        <end position="200"/>
    </location>
</feature>
<keyword evidence="2" id="KW-0378">Hydrolase</keyword>
<gene>
    <name evidence="2" type="ORF">TNCV_3523131</name>
</gene>
<dbReference type="PANTHER" id="PTHR47027:SF20">
    <property type="entry name" value="REVERSE TRANSCRIPTASE-LIKE PROTEIN WITH RNA-DIRECTED DNA POLYMERASE DOMAIN"/>
    <property type="match status" value="1"/>
</dbReference>
<reference evidence="2" key="1">
    <citation type="submission" date="2020-08" db="EMBL/GenBank/DDBJ databases">
        <title>Multicomponent nature underlies the extraordinary mechanical properties of spider dragline silk.</title>
        <authorList>
            <person name="Kono N."/>
            <person name="Nakamura H."/>
            <person name="Mori M."/>
            <person name="Yoshida Y."/>
            <person name="Ohtoshi R."/>
            <person name="Malay A.D."/>
            <person name="Moran D.A.P."/>
            <person name="Tomita M."/>
            <person name="Numata K."/>
            <person name="Arakawa K."/>
        </authorList>
    </citation>
    <scope>NUCLEOTIDE SEQUENCE</scope>
</reference>
<dbReference type="EMBL" id="BMAU01021393">
    <property type="protein sequence ID" value="GFY30550.1"/>
    <property type="molecule type" value="Genomic_DNA"/>
</dbReference>
<dbReference type="Proteomes" id="UP000887159">
    <property type="component" value="Unassembled WGS sequence"/>
</dbReference>
<evidence type="ECO:0000259" key="1">
    <source>
        <dbReference type="Pfam" id="PF00078"/>
    </source>
</evidence>
<protein>
    <submittedName>
        <fullName evidence="2">Putative endonuclease-reverse transcriptase</fullName>
    </submittedName>
</protein>
<keyword evidence="2" id="KW-0255">Endonuclease</keyword>
<dbReference type="Pfam" id="PF00078">
    <property type="entry name" value="RVT_1"/>
    <property type="match status" value="1"/>
</dbReference>
<dbReference type="InterPro" id="IPR000477">
    <property type="entry name" value="RT_dom"/>
</dbReference>
<sequence>MKNKDESLIVHGKEISVQSGFFDCLQLPTPDLALFYNEAEHHWETGTRSHTALLIHPPFYACRSARPAGDKAIVEIVEASAISFTEKPRRQVLRQTIYSSINRNALIATMKEFKTPDKLLRLISLTLSETKIVVKVQNDLSDQLEIKNGVRQGDALACLLFNLALEKVVRNSNINTRGNIFNKSIQLLAFADDIDIIARTPPSYL</sequence>
<dbReference type="GO" id="GO:0004519">
    <property type="term" value="F:endonuclease activity"/>
    <property type="evidence" value="ECO:0007669"/>
    <property type="project" value="UniProtKB-KW"/>
</dbReference>
<dbReference type="AlphaFoldDB" id="A0A8X6W9E4"/>
<accession>A0A8X6W9E4</accession>
<evidence type="ECO:0000313" key="2">
    <source>
        <dbReference type="EMBL" id="GFY30550.1"/>
    </source>
</evidence>
<organism evidence="2 3">
    <name type="scientific">Trichonephila clavipes</name>
    <name type="common">Golden silk orbweaver</name>
    <name type="synonym">Nephila clavipes</name>
    <dbReference type="NCBI Taxonomy" id="2585209"/>
    <lineage>
        <taxon>Eukaryota</taxon>
        <taxon>Metazoa</taxon>
        <taxon>Ecdysozoa</taxon>
        <taxon>Arthropoda</taxon>
        <taxon>Chelicerata</taxon>
        <taxon>Arachnida</taxon>
        <taxon>Araneae</taxon>
        <taxon>Araneomorphae</taxon>
        <taxon>Entelegynae</taxon>
        <taxon>Araneoidea</taxon>
        <taxon>Nephilidae</taxon>
        <taxon>Trichonephila</taxon>
    </lineage>
</organism>
<keyword evidence="2" id="KW-0540">Nuclease</keyword>
<proteinExistence type="predicted"/>
<comment type="caution">
    <text evidence="2">The sequence shown here is derived from an EMBL/GenBank/DDBJ whole genome shotgun (WGS) entry which is preliminary data.</text>
</comment>
<dbReference type="PANTHER" id="PTHR47027">
    <property type="entry name" value="REVERSE TRANSCRIPTASE DOMAIN-CONTAINING PROTEIN"/>
    <property type="match status" value="1"/>
</dbReference>